<feature type="domain" description="Methyltransferase type 11" evidence="1">
    <location>
        <begin position="45"/>
        <end position="136"/>
    </location>
</feature>
<protein>
    <submittedName>
        <fullName evidence="2">Malonyl-CoA O-methyltransferase</fullName>
    </submittedName>
</protein>
<organism evidence="2 3">
    <name type="scientific">Fluviicoccus keumensis</name>
    <dbReference type="NCBI Taxonomy" id="1435465"/>
    <lineage>
        <taxon>Bacteria</taxon>
        <taxon>Pseudomonadati</taxon>
        <taxon>Pseudomonadota</taxon>
        <taxon>Gammaproteobacteria</taxon>
        <taxon>Moraxellales</taxon>
        <taxon>Moraxellaceae</taxon>
        <taxon>Fluviicoccus</taxon>
    </lineage>
</organism>
<dbReference type="CDD" id="cd02440">
    <property type="entry name" value="AdoMet_MTases"/>
    <property type="match status" value="1"/>
</dbReference>
<dbReference type="Gene3D" id="3.40.50.150">
    <property type="entry name" value="Vaccinia Virus protein VP39"/>
    <property type="match status" value="1"/>
</dbReference>
<dbReference type="Pfam" id="PF08241">
    <property type="entry name" value="Methyltransf_11"/>
    <property type="match status" value="1"/>
</dbReference>
<dbReference type="GO" id="GO:0008757">
    <property type="term" value="F:S-adenosylmethionine-dependent methyltransferase activity"/>
    <property type="evidence" value="ECO:0007669"/>
    <property type="project" value="InterPro"/>
</dbReference>
<gene>
    <name evidence="2" type="ORF">EV700_0068</name>
</gene>
<dbReference type="AlphaFoldDB" id="A0A4Q7ZC98"/>
<keyword evidence="2" id="KW-0808">Transferase</keyword>
<keyword evidence="2" id="KW-0489">Methyltransferase</keyword>
<dbReference type="GO" id="GO:0032259">
    <property type="term" value="P:methylation"/>
    <property type="evidence" value="ECO:0007669"/>
    <property type="project" value="UniProtKB-KW"/>
</dbReference>
<name>A0A4Q7ZC98_9GAMM</name>
<dbReference type="EMBL" id="SHKX01000001">
    <property type="protein sequence ID" value="RZU48277.1"/>
    <property type="molecule type" value="Genomic_DNA"/>
</dbReference>
<dbReference type="InterPro" id="IPR013216">
    <property type="entry name" value="Methyltransf_11"/>
</dbReference>
<evidence type="ECO:0000313" key="2">
    <source>
        <dbReference type="EMBL" id="RZU48277.1"/>
    </source>
</evidence>
<reference evidence="2 3" key="1">
    <citation type="submission" date="2019-02" db="EMBL/GenBank/DDBJ databases">
        <title>Genomic Encyclopedia of Type Strains, Phase IV (KMG-IV): sequencing the most valuable type-strain genomes for metagenomic binning, comparative biology and taxonomic classification.</title>
        <authorList>
            <person name="Goeker M."/>
        </authorList>
    </citation>
    <scope>NUCLEOTIDE SEQUENCE [LARGE SCALE GENOMIC DNA]</scope>
    <source>
        <strain evidence="2 3">DSM 105135</strain>
    </source>
</reference>
<evidence type="ECO:0000259" key="1">
    <source>
        <dbReference type="Pfam" id="PF08241"/>
    </source>
</evidence>
<dbReference type="SUPFAM" id="SSF53335">
    <property type="entry name" value="S-adenosyl-L-methionine-dependent methyltransferases"/>
    <property type="match status" value="1"/>
</dbReference>
<dbReference type="Proteomes" id="UP000292423">
    <property type="component" value="Unassembled WGS sequence"/>
</dbReference>
<sequence length="256" mass="27894">MVMPEQARIAQRFGDAAHAYDAEALAQRHSAAALLTGIRAKGRALDVGCGTGWLAGQLAAQPEVTEVLALDIARPMLQSAVRMHPSLRCIQADAAAMPVASGSIDLLVSNFALQWLSSPDRFASELYRVLAAQGCFRLAVPVAGTLGELSAAWERVEENPPINRFLSSGAWAETLLRHNLKIQTQAVTPLFQYYPTVRELLRAFKRIGANETLSPRRSGMWGKGKLQALESAMEPYRTPAGLPLRYDVLLITGYKP</sequence>
<dbReference type="PANTHER" id="PTHR43861">
    <property type="entry name" value="TRANS-ACONITATE 2-METHYLTRANSFERASE-RELATED"/>
    <property type="match status" value="1"/>
</dbReference>
<dbReference type="InterPro" id="IPR029063">
    <property type="entry name" value="SAM-dependent_MTases_sf"/>
</dbReference>
<dbReference type="PANTHER" id="PTHR43861:SF1">
    <property type="entry name" value="TRANS-ACONITATE 2-METHYLTRANSFERASE"/>
    <property type="match status" value="1"/>
</dbReference>
<keyword evidence="3" id="KW-1185">Reference proteome</keyword>
<comment type="caution">
    <text evidence="2">The sequence shown here is derived from an EMBL/GenBank/DDBJ whole genome shotgun (WGS) entry which is preliminary data.</text>
</comment>
<evidence type="ECO:0000313" key="3">
    <source>
        <dbReference type="Proteomes" id="UP000292423"/>
    </source>
</evidence>
<proteinExistence type="predicted"/>
<accession>A0A4Q7ZC98</accession>